<dbReference type="InterPro" id="IPR036597">
    <property type="entry name" value="Fido-like_dom_sf"/>
</dbReference>
<dbReference type="AlphaFoldDB" id="A0A0R1P1F6"/>
<feature type="site" description="Important for autoinhibition of adenylyltransferase activity" evidence="3">
    <location>
        <position position="37"/>
    </location>
</feature>
<dbReference type="GO" id="GO:0005524">
    <property type="term" value="F:ATP binding"/>
    <property type="evidence" value="ECO:0007669"/>
    <property type="project" value="UniProtKB-KW"/>
</dbReference>
<dbReference type="RefSeq" id="WP_056968216.1">
    <property type="nucleotide sequence ID" value="NZ_AZEQ01000009.1"/>
</dbReference>
<accession>A0A0R1P1F6</accession>
<dbReference type="InterPro" id="IPR003812">
    <property type="entry name" value="Fido"/>
</dbReference>
<dbReference type="PATRIC" id="fig|1423771.3.peg.2087"/>
<dbReference type="PROSITE" id="PS51459">
    <property type="entry name" value="FIDO"/>
    <property type="match status" value="1"/>
</dbReference>
<evidence type="ECO:0000313" key="5">
    <source>
        <dbReference type="EMBL" id="KRL25753.1"/>
    </source>
</evidence>
<gene>
    <name evidence="5" type="ORF">FC47_GL002007</name>
</gene>
<evidence type="ECO:0000256" key="3">
    <source>
        <dbReference type="PIRSR" id="PIRSR640198-3"/>
    </source>
</evidence>
<dbReference type="PANTHER" id="PTHR13504:SF38">
    <property type="entry name" value="FIDO DOMAIN-CONTAINING PROTEIN"/>
    <property type="match status" value="1"/>
</dbReference>
<protein>
    <recommendedName>
        <fullName evidence="4">Fido domain-containing protein</fullName>
    </recommendedName>
</protein>
<proteinExistence type="predicted"/>
<comment type="caution">
    <text evidence="5">The sequence shown here is derived from an EMBL/GenBank/DDBJ whole genome shotgun (WGS) entry which is preliminary data.</text>
</comment>
<dbReference type="EMBL" id="AZEQ01000009">
    <property type="protein sequence ID" value="KRL25753.1"/>
    <property type="molecule type" value="Genomic_DNA"/>
</dbReference>
<dbReference type="InterPro" id="IPR040198">
    <property type="entry name" value="Fido_containing"/>
</dbReference>
<dbReference type="SUPFAM" id="SSF140931">
    <property type="entry name" value="Fic-like"/>
    <property type="match status" value="1"/>
</dbReference>
<evidence type="ECO:0000259" key="4">
    <source>
        <dbReference type="PROSITE" id="PS51459"/>
    </source>
</evidence>
<name>A0A0R1P1F6_LIMMU</name>
<evidence type="ECO:0000313" key="6">
    <source>
        <dbReference type="Proteomes" id="UP000050901"/>
    </source>
</evidence>
<sequence length="253" mass="29716">MSQDIAGILINERANHRSRSLYDWTQINFAYHNNRIEGSMLSLGQTAQLYRATAFNHDSNDIIEMQNHFRLFDYVLDSIDEPLTLDYIKKLHGILKQGTISRRGTQEVIGDFKHKNNVIGQLQTVNTVPADQVPDQLAHLLKLWNKQRQTELSDYAAFHYGFERIHPFSDGNGRIGRMLLFKERCRNRVIPFILADEDRPFYIRGLREFKRTPGYLIDTFGNAMDQYAYAFEQVYGNYLQKQRNQNKPKQPRR</sequence>
<dbReference type="Proteomes" id="UP000050901">
    <property type="component" value="Unassembled WGS sequence"/>
</dbReference>
<dbReference type="PANTHER" id="PTHR13504">
    <property type="entry name" value="FIDO DOMAIN-CONTAINING PROTEIN DDB_G0283145"/>
    <property type="match status" value="1"/>
</dbReference>
<organism evidence="5 6">
    <name type="scientific">Limosilactobacillus mucosae DSM 13345</name>
    <dbReference type="NCBI Taxonomy" id="1423771"/>
    <lineage>
        <taxon>Bacteria</taxon>
        <taxon>Bacillati</taxon>
        <taxon>Bacillota</taxon>
        <taxon>Bacilli</taxon>
        <taxon>Lactobacillales</taxon>
        <taxon>Lactobacillaceae</taxon>
        <taxon>Limosilactobacillus</taxon>
    </lineage>
</organism>
<evidence type="ECO:0000256" key="1">
    <source>
        <dbReference type="PIRSR" id="PIRSR640198-1"/>
    </source>
</evidence>
<dbReference type="Pfam" id="PF02661">
    <property type="entry name" value="Fic"/>
    <property type="match status" value="1"/>
</dbReference>
<keyword evidence="2" id="KW-0547">Nucleotide-binding</keyword>
<feature type="active site" evidence="1">
    <location>
        <position position="166"/>
    </location>
</feature>
<dbReference type="Gene3D" id="1.10.3290.10">
    <property type="entry name" value="Fido-like domain"/>
    <property type="match status" value="1"/>
</dbReference>
<feature type="domain" description="Fido" evidence="4">
    <location>
        <begin position="83"/>
        <end position="226"/>
    </location>
</feature>
<reference evidence="5 6" key="1">
    <citation type="journal article" date="2015" name="Genome Announc.">
        <title>Expanding the biotechnology potential of lactobacilli through comparative genomics of 213 strains and associated genera.</title>
        <authorList>
            <person name="Sun Z."/>
            <person name="Harris H.M."/>
            <person name="McCann A."/>
            <person name="Guo C."/>
            <person name="Argimon S."/>
            <person name="Zhang W."/>
            <person name="Yang X."/>
            <person name="Jeffery I.B."/>
            <person name="Cooney J.C."/>
            <person name="Kagawa T.F."/>
            <person name="Liu W."/>
            <person name="Song Y."/>
            <person name="Salvetti E."/>
            <person name="Wrobel A."/>
            <person name="Rasinkangas P."/>
            <person name="Parkhill J."/>
            <person name="Rea M.C."/>
            <person name="O'Sullivan O."/>
            <person name="Ritari J."/>
            <person name="Douillard F.P."/>
            <person name="Paul Ross R."/>
            <person name="Yang R."/>
            <person name="Briner A.E."/>
            <person name="Felis G.E."/>
            <person name="de Vos W.M."/>
            <person name="Barrangou R."/>
            <person name="Klaenhammer T.R."/>
            <person name="Caufield P.W."/>
            <person name="Cui Y."/>
            <person name="Zhang H."/>
            <person name="O'Toole P.W."/>
        </authorList>
    </citation>
    <scope>NUCLEOTIDE SEQUENCE [LARGE SCALE GENOMIC DNA]</scope>
    <source>
        <strain evidence="5 6">DSM 13345</strain>
    </source>
</reference>
<feature type="binding site" evidence="2">
    <location>
        <begin position="170"/>
        <end position="177"/>
    </location>
    <ligand>
        <name>ATP</name>
        <dbReference type="ChEBI" id="CHEBI:30616"/>
    </ligand>
</feature>
<evidence type="ECO:0000256" key="2">
    <source>
        <dbReference type="PIRSR" id="PIRSR640198-2"/>
    </source>
</evidence>
<keyword evidence="2" id="KW-0067">ATP-binding</keyword>